<evidence type="ECO:0000313" key="3">
    <source>
        <dbReference type="Proteomes" id="UP000074108"/>
    </source>
</evidence>
<dbReference type="Proteomes" id="UP000074108">
    <property type="component" value="Unassembled WGS sequence"/>
</dbReference>
<dbReference type="RefSeq" id="WP_010173293.1">
    <property type="nucleotide sequence ID" value="NZ_LDYG01000030.1"/>
</dbReference>
<sequence length="86" mass="9851">MSRKQLLSLLYDIMNTQMELSAIESFSEEARLNEDLYLDSIMLLELLLHLEMEGGFQIPDEDIKPKNFQTVGSLVDFLLAKQEVTG</sequence>
<dbReference type="EMBL" id="LDYG01000030">
    <property type="protein sequence ID" value="KUP06133.1"/>
    <property type="molecule type" value="Genomic_DNA"/>
</dbReference>
<protein>
    <submittedName>
        <fullName evidence="2">Acyl carrier protein</fullName>
    </submittedName>
</protein>
<evidence type="ECO:0000313" key="2">
    <source>
        <dbReference type="EMBL" id="KUP06133.1"/>
    </source>
</evidence>
<dbReference type="AlphaFoldDB" id="A0A147K7L9"/>
<organism evidence="2 3">
    <name type="scientific">Bacillus coahuilensis p1.1.43</name>
    <dbReference type="NCBI Taxonomy" id="1150625"/>
    <lineage>
        <taxon>Bacteria</taxon>
        <taxon>Bacillati</taxon>
        <taxon>Bacillota</taxon>
        <taxon>Bacilli</taxon>
        <taxon>Bacillales</taxon>
        <taxon>Bacillaceae</taxon>
        <taxon>Bacillus</taxon>
    </lineage>
</organism>
<dbReference type="OrthoDB" id="6370703at2"/>
<dbReference type="NCBIfam" id="NF005798">
    <property type="entry name" value="PRK07639.1"/>
    <property type="match status" value="1"/>
</dbReference>
<reference evidence="2 3" key="1">
    <citation type="journal article" date="2016" name="Front. Microbiol.">
        <title>Microevolution Analysis of Bacillus coahuilensis Unveils Differences in Phosphorus Acquisition Strategies and Their Regulation.</title>
        <authorList>
            <person name="Gomez-Lunar Z."/>
            <person name="Hernandez-Gonzalez I."/>
            <person name="Rodriguez-Torres M.D."/>
            <person name="Souza V."/>
            <person name="Olmedo-Alvarez G."/>
        </authorList>
    </citation>
    <scope>NUCLEOTIDE SEQUENCE [LARGE SCALE GENOMIC DNA]</scope>
    <source>
        <strain evidence="3">p1.1.43</strain>
    </source>
</reference>
<dbReference type="InterPro" id="IPR036736">
    <property type="entry name" value="ACP-like_sf"/>
</dbReference>
<name>A0A147K7L9_9BACI</name>
<dbReference type="PROSITE" id="PS50075">
    <property type="entry name" value="CARRIER"/>
    <property type="match status" value="1"/>
</dbReference>
<dbReference type="Gene3D" id="1.10.1200.10">
    <property type="entry name" value="ACP-like"/>
    <property type="match status" value="1"/>
</dbReference>
<dbReference type="Pfam" id="PF00550">
    <property type="entry name" value="PP-binding"/>
    <property type="match status" value="1"/>
</dbReference>
<accession>A0A147K7L9</accession>
<comment type="caution">
    <text evidence="2">The sequence shown here is derived from an EMBL/GenBank/DDBJ whole genome shotgun (WGS) entry which is preliminary data.</text>
</comment>
<dbReference type="InterPro" id="IPR009081">
    <property type="entry name" value="PP-bd_ACP"/>
</dbReference>
<gene>
    <name evidence="2" type="ORF">Q75_09330</name>
</gene>
<dbReference type="STRING" id="1150625.Q75_09330"/>
<proteinExistence type="predicted"/>
<dbReference type="SUPFAM" id="SSF47336">
    <property type="entry name" value="ACP-like"/>
    <property type="match status" value="1"/>
</dbReference>
<dbReference type="PATRIC" id="fig|1150625.3.peg.1978"/>
<evidence type="ECO:0000259" key="1">
    <source>
        <dbReference type="PROSITE" id="PS50075"/>
    </source>
</evidence>
<keyword evidence="3" id="KW-1185">Reference proteome</keyword>
<feature type="domain" description="Carrier" evidence="1">
    <location>
        <begin position="4"/>
        <end position="82"/>
    </location>
</feature>